<keyword evidence="17" id="KW-1185">Reference proteome</keyword>
<keyword evidence="9" id="KW-0496">Mitochondrion</keyword>
<dbReference type="InterPro" id="IPR019833">
    <property type="entry name" value="Mn/Fe_SOD_BS"/>
</dbReference>
<dbReference type="Proteomes" id="UP000838878">
    <property type="component" value="Chromosome 2"/>
</dbReference>
<evidence type="ECO:0000256" key="3">
    <source>
        <dbReference type="ARBA" id="ARBA00004173"/>
    </source>
</evidence>
<feature type="binding site" evidence="12">
    <location>
        <position position="181"/>
    </location>
    <ligand>
        <name>Mn(2+)</name>
        <dbReference type="ChEBI" id="CHEBI:29035"/>
    </ligand>
</feature>
<dbReference type="InterPro" id="IPR019832">
    <property type="entry name" value="Mn/Fe_SOD_C"/>
</dbReference>
<dbReference type="SUPFAM" id="SSF54719">
    <property type="entry name" value="Fe,Mn superoxide dismutase (SOD), C-terminal domain"/>
    <property type="match status" value="1"/>
</dbReference>
<dbReference type="Pfam" id="PF00081">
    <property type="entry name" value="Sod_Fe_N"/>
    <property type="match status" value="1"/>
</dbReference>
<sequence length="216" mass="24055">MFVSRRLGTLIGSRGASRQKHSLPELPYEYSALEPVISREIMSLHHSKHHATYVNNLNVAEEKLAQAQAKGDIQTVINLAPALRFNGGGHINHTIFWQNLSPKGGKPSDVFSKAIEKDFGSLENMKNQLAAASVGVQGSGWGWLGYNKVMKKLQIATCQNQDPLEATTGIVPLFGIDVWEHAYYLQYKNVRADYVKAIFDVANWQDVSARYDKALN</sequence>
<evidence type="ECO:0000256" key="10">
    <source>
        <dbReference type="ARBA" id="ARBA00023211"/>
    </source>
</evidence>
<evidence type="ECO:0000259" key="14">
    <source>
        <dbReference type="Pfam" id="PF00081"/>
    </source>
</evidence>
<organism evidence="16 17">
    <name type="scientific">Brenthis ino</name>
    <name type="common">lesser marbled fritillary</name>
    <dbReference type="NCBI Taxonomy" id="405034"/>
    <lineage>
        <taxon>Eukaryota</taxon>
        <taxon>Metazoa</taxon>
        <taxon>Ecdysozoa</taxon>
        <taxon>Arthropoda</taxon>
        <taxon>Hexapoda</taxon>
        <taxon>Insecta</taxon>
        <taxon>Pterygota</taxon>
        <taxon>Neoptera</taxon>
        <taxon>Endopterygota</taxon>
        <taxon>Lepidoptera</taxon>
        <taxon>Glossata</taxon>
        <taxon>Ditrysia</taxon>
        <taxon>Papilionoidea</taxon>
        <taxon>Nymphalidae</taxon>
        <taxon>Heliconiinae</taxon>
        <taxon>Argynnini</taxon>
        <taxon>Brenthis</taxon>
    </lineage>
</organism>
<reference evidence="16" key="1">
    <citation type="submission" date="2021-12" db="EMBL/GenBank/DDBJ databases">
        <authorList>
            <person name="Martin H S."/>
        </authorList>
    </citation>
    <scope>NUCLEOTIDE SEQUENCE</scope>
</reference>
<dbReference type="GO" id="GO:0005739">
    <property type="term" value="C:mitochondrion"/>
    <property type="evidence" value="ECO:0007669"/>
    <property type="project" value="UniProtKB-SubCell"/>
</dbReference>
<dbReference type="EC" id="1.15.1.1" evidence="6 13"/>
<comment type="catalytic activity">
    <reaction evidence="11 13">
        <text>2 superoxide + 2 H(+) = H2O2 + O2</text>
        <dbReference type="Rhea" id="RHEA:20696"/>
        <dbReference type="ChEBI" id="CHEBI:15378"/>
        <dbReference type="ChEBI" id="CHEBI:15379"/>
        <dbReference type="ChEBI" id="CHEBI:16240"/>
        <dbReference type="ChEBI" id="CHEBI:18421"/>
        <dbReference type="EC" id="1.15.1.1"/>
    </reaction>
</comment>
<accession>A0A8J9YBL3</accession>
<dbReference type="FunFam" id="3.55.40.20:FF:000003">
    <property type="entry name" value="Superoxide dismutase [Mn], mitochondrial"/>
    <property type="match status" value="1"/>
</dbReference>
<evidence type="ECO:0000313" key="16">
    <source>
        <dbReference type="EMBL" id="CAH0720420.1"/>
    </source>
</evidence>
<dbReference type="InterPro" id="IPR019831">
    <property type="entry name" value="Mn/Fe_SOD_N"/>
</dbReference>
<comment type="function">
    <text evidence="13">Destroys radicals which are normally produced within the cells and which are toxic to biological systems.</text>
</comment>
<feature type="binding site" evidence="12">
    <location>
        <position position="177"/>
    </location>
    <ligand>
        <name>Mn(2+)</name>
        <dbReference type="ChEBI" id="CHEBI:29035"/>
    </ligand>
</feature>
<dbReference type="SUPFAM" id="SSF46609">
    <property type="entry name" value="Fe,Mn superoxide dismutase (SOD), N-terminal domain"/>
    <property type="match status" value="1"/>
</dbReference>
<comment type="similarity">
    <text evidence="4 13">Belongs to the iron/manganese superoxide dismutase family.</text>
</comment>
<feature type="domain" description="Manganese/iron superoxide dismutase C-terminal" evidence="15">
    <location>
        <begin position="110"/>
        <end position="210"/>
    </location>
</feature>
<keyword evidence="10" id="KW-0464">Manganese</keyword>
<dbReference type="InterPro" id="IPR050265">
    <property type="entry name" value="Fe/Mn_Superoxide_Dismutase"/>
</dbReference>
<evidence type="ECO:0000256" key="12">
    <source>
        <dbReference type="PIRSR" id="PIRSR000349-1"/>
    </source>
</evidence>
<comment type="subcellular location">
    <subcellularLocation>
        <location evidence="3">Mitochondrion</location>
    </subcellularLocation>
</comment>
<dbReference type="PROSITE" id="PS00088">
    <property type="entry name" value="SOD_MN"/>
    <property type="match status" value="1"/>
</dbReference>
<evidence type="ECO:0000259" key="15">
    <source>
        <dbReference type="Pfam" id="PF02777"/>
    </source>
</evidence>
<dbReference type="Gene3D" id="1.10.287.990">
    <property type="entry name" value="Fe,Mn superoxide dismutase (SOD) domain"/>
    <property type="match status" value="1"/>
</dbReference>
<evidence type="ECO:0000256" key="2">
    <source>
        <dbReference type="ARBA" id="ARBA00002170"/>
    </source>
</evidence>
<dbReference type="OrthoDB" id="239262at2759"/>
<comment type="function">
    <text evidence="2">Destroys superoxide anion radicals which are normally produced within the cells and which are toxic to biological systems.</text>
</comment>
<feature type="non-terminal residue" evidence="16">
    <location>
        <position position="216"/>
    </location>
</feature>
<evidence type="ECO:0000256" key="4">
    <source>
        <dbReference type="ARBA" id="ARBA00008714"/>
    </source>
</evidence>
<keyword evidence="8 13" id="KW-0560">Oxidoreductase</keyword>
<feature type="binding site" evidence="12">
    <location>
        <position position="45"/>
    </location>
    <ligand>
        <name>Mn(2+)</name>
        <dbReference type="ChEBI" id="CHEBI:29035"/>
    </ligand>
</feature>
<dbReference type="EMBL" id="OV170222">
    <property type="protein sequence ID" value="CAH0720420.1"/>
    <property type="molecule type" value="Genomic_DNA"/>
</dbReference>
<comment type="cofactor">
    <cofactor evidence="1">
        <name>Mn(2+)</name>
        <dbReference type="ChEBI" id="CHEBI:29035"/>
    </cofactor>
</comment>
<evidence type="ECO:0000256" key="8">
    <source>
        <dbReference type="ARBA" id="ARBA00023002"/>
    </source>
</evidence>
<dbReference type="PANTHER" id="PTHR11404:SF6">
    <property type="entry name" value="SUPEROXIDE DISMUTASE [MN], MITOCHONDRIAL"/>
    <property type="match status" value="1"/>
</dbReference>
<dbReference type="PRINTS" id="PR01703">
    <property type="entry name" value="MNSODISMTASE"/>
</dbReference>
<evidence type="ECO:0000313" key="17">
    <source>
        <dbReference type="Proteomes" id="UP000838878"/>
    </source>
</evidence>
<evidence type="ECO:0000256" key="7">
    <source>
        <dbReference type="ARBA" id="ARBA00022723"/>
    </source>
</evidence>
<keyword evidence="7 12" id="KW-0479">Metal-binding</keyword>
<dbReference type="FunFam" id="1.10.287.990:FF:000001">
    <property type="entry name" value="Superoxide dismutase"/>
    <property type="match status" value="1"/>
</dbReference>
<gene>
    <name evidence="16" type="ORF">BINO364_LOCUS6651</name>
</gene>
<dbReference type="InterPro" id="IPR036314">
    <property type="entry name" value="SOD_C_sf"/>
</dbReference>
<evidence type="ECO:0000256" key="11">
    <source>
        <dbReference type="ARBA" id="ARBA00049204"/>
    </source>
</evidence>
<dbReference type="GO" id="GO:0098803">
    <property type="term" value="C:respiratory chain complex"/>
    <property type="evidence" value="ECO:0007669"/>
    <property type="project" value="UniProtKB-ARBA"/>
</dbReference>
<dbReference type="Pfam" id="PF02777">
    <property type="entry name" value="Sod_Fe_C"/>
    <property type="match status" value="1"/>
</dbReference>
<evidence type="ECO:0000256" key="5">
    <source>
        <dbReference type="ARBA" id="ARBA00011881"/>
    </source>
</evidence>
<evidence type="ECO:0000256" key="9">
    <source>
        <dbReference type="ARBA" id="ARBA00023128"/>
    </source>
</evidence>
<protein>
    <recommendedName>
        <fullName evidence="6 13">Superoxide dismutase</fullName>
        <ecNumber evidence="6 13">1.15.1.1</ecNumber>
    </recommendedName>
</protein>
<dbReference type="Gene3D" id="3.55.40.20">
    <property type="entry name" value="Iron/manganese superoxide dismutase, C-terminal domain"/>
    <property type="match status" value="1"/>
</dbReference>
<dbReference type="GO" id="GO:0042803">
    <property type="term" value="F:protein homodimerization activity"/>
    <property type="evidence" value="ECO:0007669"/>
    <property type="project" value="UniProtKB-ARBA"/>
</dbReference>
<feature type="domain" description="Manganese/iron superoxide dismutase N-terminal" evidence="14">
    <location>
        <begin position="20"/>
        <end position="101"/>
    </location>
</feature>
<evidence type="ECO:0000256" key="13">
    <source>
        <dbReference type="RuleBase" id="RU000414"/>
    </source>
</evidence>
<evidence type="ECO:0000256" key="6">
    <source>
        <dbReference type="ARBA" id="ARBA00012682"/>
    </source>
</evidence>
<comment type="subunit">
    <text evidence="5">Homotetramer.</text>
</comment>
<dbReference type="InterPro" id="IPR036324">
    <property type="entry name" value="Mn/Fe_SOD_N_sf"/>
</dbReference>
<dbReference type="GO" id="GO:0030145">
    <property type="term" value="F:manganese ion binding"/>
    <property type="evidence" value="ECO:0007669"/>
    <property type="project" value="TreeGrafter"/>
</dbReference>
<dbReference type="GO" id="GO:0004784">
    <property type="term" value="F:superoxide dismutase activity"/>
    <property type="evidence" value="ECO:0007669"/>
    <property type="project" value="UniProtKB-EC"/>
</dbReference>
<dbReference type="PIRSF" id="PIRSF000349">
    <property type="entry name" value="SODismutase"/>
    <property type="match status" value="1"/>
</dbReference>
<name>A0A8J9YBL3_9NEOP</name>
<dbReference type="InterPro" id="IPR001189">
    <property type="entry name" value="Mn/Fe_SOD"/>
</dbReference>
<proteinExistence type="inferred from homology"/>
<dbReference type="PANTHER" id="PTHR11404">
    <property type="entry name" value="SUPEROXIDE DISMUTASE 2"/>
    <property type="match status" value="1"/>
</dbReference>
<evidence type="ECO:0000256" key="1">
    <source>
        <dbReference type="ARBA" id="ARBA00001936"/>
    </source>
</evidence>
<feature type="binding site" evidence="12">
    <location>
        <position position="93"/>
    </location>
    <ligand>
        <name>Mn(2+)</name>
        <dbReference type="ChEBI" id="CHEBI:29035"/>
    </ligand>
</feature>
<dbReference type="AlphaFoldDB" id="A0A8J9YBL3"/>